<dbReference type="InParanoid" id="A0A507BC18"/>
<dbReference type="RefSeq" id="XP_030995871.1">
    <property type="nucleotide sequence ID" value="XM_031140080.1"/>
</dbReference>
<reference evidence="2 3" key="1">
    <citation type="submission" date="2019-06" db="EMBL/GenBank/DDBJ databases">
        <title>Draft genome sequence of the filamentous fungus Phialemoniopsis curvata isolated from diesel fuel.</title>
        <authorList>
            <person name="Varaljay V.A."/>
            <person name="Lyon W.J."/>
            <person name="Crouch A.L."/>
            <person name="Drake C.E."/>
            <person name="Hollomon J.M."/>
            <person name="Nadeau L.J."/>
            <person name="Nunn H.S."/>
            <person name="Stevenson B.S."/>
            <person name="Bojanowski C.L."/>
            <person name="Crookes-Goodson W.J."/>
        </authorList>
    </citation>
    <scope>NUCLEOTIDE SEQUENCE [LARGE SCALE GENOMIC DNA]</scope>
    <source>
        <strain evidence="2 3">D216</strain>
    </source>
</reference>
<dbReference type="GeneID" id="41968001"/>
<dbReference type="PANTHER" id="PTHR34598:SF3">
    <property type="entry name" value="OXIDOREDUCTASE AN1597"/>
    <property type="match status" value="1"/>
</dbReference>
<dbReference type="STRING" id="1093900.A0A507BC18"/>
<dbReference type="NCBIfam" id="NF041278">
    <property type="entry name" value="CmcJ_NvfI_EfuI"/>
    <property type="match status" value="1"/>
</dbReference>
<proteinExistence type="inferred from homology"/>
<name>A0A507BC18_9PEZI</name>
<evidence type="ECO:0008006" key="4">
    <source>
        <dbReference type="Google" id="ProtNLM"/>
    </source>
</evidence>
<keyword evidence="3" id="KW-1185">Reference proteome</keyword>
<dbReference type="EMBL" id="SKBQ01000002">
    <property type="protein sequence ID" value="TPX14160.1"/>
    <property type="molecule type" value="Genomic_DNA"/>
</dbReference>
<evidence type="ECO:0000313" key="3">
    <source>
        <dbReference type="Proteomes" id="UP000319257"/>
    </source>
</evidence>
<dbReference type="GO" id="GO:0016491">
    <property type="term" value="F:oxidoreductase activity"/>
    <property type="evidence" value="ECO:0007669"/>
    <property type="project" value="InterPro"/>
</dbReference>
<organism evidence="2 3">
    <name type="scientific">Thyridium curvatum</name>
    <dbReference type="NCBI Taxonomy" id="1093900"/>
    <lineage>
        <taxon>Eukaryota</taxon>
        <taxon>Fungi</taxon>
        <taxon>Dikarya</taxon>
        <taxon>Ascomycota</taxon>
        <taxon>Pezizomycotina</taxon>
        <taxon>Sordariomycetes</taxon>
        <taxon>Sordariomycetidae</taxon>
        <taxon>Thyridiales</taxon>
        <taxon>Thyridiaceae</taxon>
        <taxon>Thyridium</taxon>
    </lineage>
</organism>
<comment type="similarity">
    <text evidence="1">Belongs to the asaB hydroxylase/desaturase family.</text>
</comment>
<dbReference type="InterPro" id="IPR044053">
    <property type="entry name" value="AsaB-like"/>
</dbReference>
<comment type="caution">
    <text evidence="2">The sequence shown here is derived from an EMBL/GenBank/DDBJ whole genome shotgun (WGS) entry which is preliminary data.</text>
</comment>
<dbReference type="AlphaFoldDB" id="A0A507BC18"/>
<evidence type="ECO:0000313" key="2">
    <source>
        <dbReference type="EMBL" id="TPX14160.1"/>
    </source>
</evidence>
<accession>A0A507BC18</accession>
<gene>
    <name evidence="2" type="ORF">E0L32_000554</name>
</gene>
<protein>
    <recommendedName>
        <fullName evidence="4">Methyltransferase</fullName>
    </recommendedName>
</protein>
<dbReference type="OrthoDB" id="412788at2759"/>
<evidence type="ECO:0000256" key="1">
    <source>
        <dbReference type="ARBA" id="ARBA00023604"/>
    </source>
</evidence>
<sequence>MLDVQSKLEFLADLDLYKTQRPFIFTPGQDSEKQIDTGEHNLNTVELQYETVTLLDIRHEPGYKMQECGFELVANEMQNTGLNFLEESARNQYACETEEFWVKHLNAEYALCYDVKLRRNGFWDPDEPVDLLKRGWLEPPARGIHVDLTFEQAPVLITKHLTGRGQQQYLKPGFRIRIVNTWRPLLPVIEDNPLAFCDSRSVAPSDLVLADRVFPNYIYTLYFLKHNPAQRWHWVSEQTPSEIMLMLMYDTEPGAARFCAHGSFQNPLAPVNAPPRESIETRTIVISRE</sequence>
<dbReference type="PANTHER" id="PTHR34598">
    <property type="entry name" value="BLL6449 PROTEIN"/>
    <property type="match status" value="1"/>
</dbReference>
<dbReference type="Proteomes" id="UP000319257">
    <property type="component" value="Unassembled WGS sequence"/>
</dbReference>